<evidence type="ECO:0000313" key="2">
    <source>
        <dbReference type="EMBL" id="EUD67835.1"/>
    </source>
</evidence>
<evidence type="ECO:0000256" key="1">
    <source>
        <dbReference type="SAM" id="Phobius"/>
    </source>
</evidence>
<protein>
    <recommendedName>
        <fullName evidence="4">Pv-fam-b protein</fullName>
    </recommendedName>
</protein>
<name>W7A834_9APIC</name>
<dbReference type="VEuPathDB" id="PlasmoDB:C922_02024"/>
<keyword evidence="1" id="KW-0472">Membrane</keyword>
<dbReference type="Pfam" id="PF12420">
    <property type="entry name" value="DUF3671"/>
    <property type="match status" value="1"/>
</dbReference>
<feature type="transmembrane region" description="Helical" evidence="1">
    <location>
        <begin position="128"/>
        <end position="153"/>
    </location>
</feature>
<keyword evidence="3" id="KW-1185">Reference proteome</keyword>
<dbReference type="RefSeq" id="XP_008815845.1">
    <property type="nucleotide sequence ID" value="XM_008817623.1"/>
</dbReference>
<dbReference type="OrthoDB" id="386852at2759"/>
<proteinExistence type="predicted"/>
<reference evidence="2 3" key="1">
    <citation type="submission" date="2013-02" db="EMBL/GenBank/DDBJ databases">
        <title>The Genome Sequence of Plasmodium inui San Antonio 1.</title>
        <authorList>
            <consortium name="The Broad Institute Genome Sequencing Platform"/>
            <consortium name="The Broad Institute Genome Sequencing Center for Infectious Disease"/>
            <person name="Neafsey D."/>
            <person name="Cheeseman I."/>
            <person name="Volkman S."/>
            <person name="Adams J."/>
            <person name="Walker B."/>
            <person name="Young S.K."/>
            <person name="Zeng Q."/>
            <person name="Gargeya S."/>
            <person name="Fitzgerald M."/>
            <person name="Haas B."/>
            <person name="Abouelleil A."/>
            <person name="Alvarado L."/>
            <person name="Arachchi H.M."/>
            <person name="Berlin A.M."/>
            <person name="Chapman S.B."/>
            <person name="Dewar J."/>
            <person name="Goldberg J."/>
            <person name="Griggs A."/>
            <person name="Gujja S."/>
            <person name="Hansen M."/>
            <person name="Howarth C."/>
            <person name="Imamovic A."/>
            <person name="Larimer J."/>
            <person name="McCowan C."/>
            <person name="Murphy C."/>
            <person name="Neiman D."/>
            <person name="Pearson M."/>
            <person name="Priest M."/>
            <person name="Roberts A."/>
            <person name="Saif S."/>
            <person name="Shea T."/>
            <person name="Sisk P."/>
            <person name="Sykes S."/>
            <person name="Wortman J."/>
            <person name="Nusbaum C."/>
            <person name="Birren B."/>
        </authorList>
    </citation>
    <scope>NUCLEOTIDE SEQUENCE [LARGE SCALE GENOMIC DNA]</scope>
    <source>
        <strain evidence="2 3">San Antonio 1</strain>
    </source>
</reference>
<evidence type="ECO:0008006" key="4">
    <source>
        <dbReference type="Google" id="ProtNLM"/>
    </source>
</evidence>
<accession>W7A834</accession>
<dbReference type="AlphaFoldDB" id="W7A834"/>
<keyword evidence="1" id="KW-0812">Transmembrane</keyword>
<evidence type="ECO:0000313" key="3">
    <source>
        <dbReference type="Proteomes" id="UP000030640"/>
    </source>
</evidence>
<feature type="transmembrane region" description="Helical" evidence="1">
    <location>
        <begin position="159"/>
        <end position="177"/>
    </location>
</feature>
<gene>
    <name evidence="2" type="ORF">C922_02024</name>
</gene>
<keyword evidence="1" id="KW-1133">Transmembrane helix</keyword>
<dbReference type="GeneID" id="20037298"/>
<sequence>MKEKALSARTTIALEYQKRLHEAVEKINMVKEKLKKQKIMNAEVFKMVVHQKASEEIRDSIKRKYNAVEPSALDSMKHITKKEKVPNPVGVKDSKIERKIFKAYCHIDECERNPRISKKQFTLLKIRIYGTILALPFVIVLTALGLCAAGFALSETYHFCSLGLCAVSFITFLYILVKVLKYDLRSNGIYKPRFMDYVRSFRRCIK</sequence>
<organism evidence="2 3">
    <name type="scientific">Plasmodium inui San Antonio 1</name>
    <dbReference type="NCBI Taxonomy" id="1237626"/>
    <lineage>
        <taxon>Eukaryota</taxon>
        <taxon>Sar</taxon>
        <taxon>Alveolata</taxon>
        <taxon>Apicomplexa</taxon>
        <taxon>Aconoidasida</taxon>
        <taxon>Haemosporida</taxon>
        <taxon>Plasmodiidae</taxon>
        <taxon>Plasmodium</taxon>
        <taxon>Plasmodium (Plasmodium)</taxon>
    </lineage>
</organism>
<dbReference type="Proteomes" id="UP000030640">
    <property type="component" value="Unassembled WGS sequence"/>
</dbReference>
<dbReference type="InterPro" id="IPR022139">
    <property type="entry name" value="Fam-L/Fam-M-like_plasmodium"/>
</dbReference>
<dbReference type="EMBL" id="KI965465">
    <property type="protein sequence ID" value="EUD67835.1"/>
    <property type="molecule type" value="Genomic_DNA"/>
</dbReference>